<name>A0AAU7ATQ4_9ACTN</name>
<keyword evidence="3" id="KW-0732">Signal</keyword>
<evidence type="ECO:0000256" key="4">
    <source>
        <dbReference type="ARBA" id="ARBA00023110"/>
    </source>
</evidence>
<dbReference type="InterPro" id="IPR000297">
    <property type="entry name" value="PPIase_PpiC"/>
</dbReference>
<dbReference type="InterPro" id="IPR050245">
    <property type="entry name" value="PrsA_foldase"/>
</dbReference>
<dbReference type="SUPFAM" id="SSF109998">
    <property type="entry name" value="Triger factor/SurA peptide-binding domain-like"/>
    <property type="match status" value="1"/>
</dbReference>
<keyword evidence="8" id="KW-0812">Transmembrane</keyword>
<keyword evidence="8" id="KW-1133">Transmembrane helix</keyword>
<dbReference type="Gene3D" id="3.10.50.40">
    <property type="match status" value="1"/>
</dbReference>
<evidence type="ECO:0000256" key="8">
    <source>
        <dbReference type="SAM" id="Phobius"/>
    </source>
</evidence>
<dbReference type="PANTHER" id="PTHR47245:SF1">
    <property type="entry name" value="FOLDASE PROTEIN PRSA"/>
    <property type="match status" value="1"/>
</dbReference>
<sequence length="345" mass="36091">MNGLIDGADRVFWWLKQRPAAAGGIGVVIVGVIVALLVLGGDEKSGKAIPDSAVAAVAGKPITNASLAHWVSVYTSANTGAAKPTTAQARTAAFELLAGSAWIEKEAERQKVVVTPAEASKATNDYLTQAATSTKLSRAALLKQLGTNLTDLNFQQRVSLLAGKLQEKIVKALPAPTAAAISKAYTEDAQLWAKPSQRTVDVIIAETQAKANAARQALANGSTFAEVNQKYSSNSTLSGSGGAIQDLTPGSTDPEVERPIFSAVEGRLTGPVKAGTGFMVFKVSKVTAQPEQTLAQATPKIKANLTAIAQNKATNGFLTELRKRWKPQTKCRSTITSAEYCGASA</sequence>
<keyword evidence="4 6" id="KW-0697">Rotamase</keyword>
<reference evidence="10" key="1">
    <citation type="submission" date="2022-12" db="EMBL/GenBank/DDBJ databases">
        <title>Paraconexibacter alkalitolerans sp. nov. and Baekduia alba sp. nov., isolated from soil and emended description of the genera Paraconexibacter (Chun et al., 2020) and Baekduia (An et al., 2020).</title>
        <authorList>
            <person name="Vieira S."/>
            <person name="Huber K.J."/>
            <person name="Geppert A."/>
            <person name="Wolf J."/>
            <person name="Neumann-Schaal M."/>
            <person name="Muesken M."/>
            <person name="Overmann J."/>
        </authorList>
    </citation>
    <scope>NUCLEOTIDE SEQUENCE</scope>
    <source>
        <strain evidence="10">AEG42_29</strain>
    </source>
</reference>
<evidence type="ECO:0000256" key="7">
    <source>
        <dbReference type="SAM" id="MobiDB-lite"/>
    </source>
</evidence>
<feature type="transmembrane region" description="Helical" evidence="8">
    <location>
        <begin position="20"/>
        <end position="39"/>
    </location>
</feature>
<dbReference type="EMBL" id="CP114014">
    <property type="protein sequence ID" value="XAY04976.1"/>
    <property type="molecule type" value="Genomic_DNA"/>
</dbReference>
<evidence type="ECO:0000256" key="5">
    <source>
        <dbReference type="ARBA" id="ARBA00023235"/>
    </source>
</evidence>
<dbReference type="InterPro" id="IPR046357">
    <property type="entry name" value="PPIase_dom_sf"/>
</dbReference>
<dbReference type="EC" id="5.2.1.8" evidence="2"/>
<evidence type="ECO:0000313" key="10">
    <source>
        <dbReference type="EMBL" id="XAY04976.1"/>
    </source>
</evidence>
<dbReference type="RefSeq" id="WP_354701499.1">
    <property type="nucleotide sequence ID" value="NZ_CP114014.1"/>
</dbReference>
<evidence type="ECO:0000256" key="2">
    <source>
        <dbReference type="ARBA" id="ARBA00013194"/>
    </source>
</evidence>
<dbReference type="PROSITE" id="PS50198">
    <property type="entry name" value="PPIC_PPIASE_2"/>
    <property type="match status" value="1"/>
</dbReference>
<dbReference type="KEGG" id="parq:DSM112329_01817"/>
<comment type="catalytic activity">
    <reaction evidence="1">
        <text>[protein]-peptidylproline (omega=180) = [protein]-peptidylproline (omega=0)</text>
        <dbReference type="Rhea" id="RHEA:16237"/>
        <dbReference type="Rhea" id="RHEA-COMP:10747"/>
        <dbReference type="Rhea" id="RHEA-COMP:10748"/>
        <dbReference type="ChEBI" id="CHEBI:83833"/>
        <dbReference type="ChEBI" id="CHEBI:83834"/>
        <dbReference type="EC" id="5.2.1.8"/>
    </reaction>
</comment>
<dbReference type="Pfam" id="PF13145">
    <property type="entry name" value="Rotamase_2"/>
    <property type="match status" value="1"/>
</dbReference>
<dbReference type="Gene3D" id="1.10.4030.10">
    <property type="entry name" value="Porin chaperone SurA, peptide-binding domain"/>
    <property type="match status" value="1"/>
</dbReference>
<accession>A0AAU7ATQ4</accession>
<dbReference type="GO" id="GO:0003755">
    <property type="term" value="F:peptidyl-prolyl cis-trans isomerase activity"/>
    <property type="evidence" value="ECO:0007669"/>
    <property type="project" value="UniProtKB-KW"/>
</dbReference>
<feature type="domain" description="PpiC" evidence="9">
    <location>
        <begin position="195"/>
        <end position="285"/>
    </location>
</feature>
<feature type="region of interest" description="Disordered" evidence="7">
    <location>
        <begin position="234"/>
        <end position="254"/>
    </location>
</feature>
<dbReference type="InterPro" id="IPR027304">
    <property type="entry name" value="Trigger_fact/SurA_dom_sf"/>
</dbReference>
<dbReference type="AlphaFoldDB" id="A0AAU7ATQ4"/>
<protein>
    <recommendedName>
        <fullName evidence="2">peptidylprolyl isomerase</fullName>
        <ecNumber evidence="2">5.2.1.8</ecNumber>
    </recommendedName>
</protein>
<gene>
    <name evidence="10" type="ORF">DSM112329_01817</name>
</gene>
<evidence type="ECO:0000256" key="6">
    <source>
        <dbReference type="PROSITE-ProRule" id="PRU00278"/>
    </source>
</evidence>
<evidence type="ECO:0000256" key="3">
    <source>
        <dbReference type="ARBA" id="ARBA00022729"/>
    </source>
</evidence>
<proteinExistence type="predicted"/>
<dbReference type="PANTHER" id="PTHR47245">
    <property type="entry name" value="PEPTIDYLPROLYL ISOMERASE"/>
    <property type="match status" value="1"/>
</dbReference>
<evidence type="ECO:0000256" key="1">
    <source>
        <dbReference type="ARBA" id="ARBA00000971"/>
    </source>
</evidence>
<dbReference type="SUPFAM" id="SSF54534">
    <property type="entry name" value="FKBP-like"/>
    <property type="match status" value="1"/>
</dbReference>
<evidence type="ECO:0000259" key="9">
    <source>
        <dbReference type="PROSITE" id="PS50198"/>
    </source>
</evidence>
<keyword evidence="8" id="KW-0472">Membrane</keyword>
<keyword evidence="5 6" id="KW-0413">Isomerase</keyword>
<organism evidence="10">
    <name type="scientific">Paraconexibacter sp. AEG42_29</name>
    <dbReference type="NCBI Taxonomy" id="2997339"/>
    <lineage>
        <taxon>Bacteria</taxon>
        <taxon>Bacillati</taxon>
        <taxon>Actinomycetota</taxon>
        <taxon>Thermoleophilia</taxon>
        <taxon>Solirubrobacterales</taxon>
        <taxon>Paraconexibacteraceae</taxon>
        <taxon>Paraconexibacter</taxon>
    </lineage>
</organism>